<sequence length="210" mass="24259">MAPKGENGEKPVIKIDDERISAANFRIFLKFLYTDQIEITGDNVFPLLNMAKMYDVPPLVKSCEEFLTKNLNVENAIIIANAAFLYENSAIFTKAIDYIVKSSAILKTEQKFCQMTSELLSEVLKQDRKKFAQDFLQIRRRDYCMNCQQPRESFTSSEISIFDMVLKWGKNKCKIQELEENPENLKNILETFLPLIRFSTMTADELISVV</sequence>
<dbReference type="WBParaSite" id="JU765_v2.g7474.t1">
    <property type="protein sequence ID" value="JU765_v2.g7474.t1"/>
    <property type="gene ID" value="JU765_v2.g7474"/>
</dbReference>
<evidence type="ECO:0000313" key="1">
    <source>
        <dbReference type="Proteomes" id="UP000887576"/>
    </source>
</evidence>
<organism evidence="1 2">
    <name type="scientific">Panagrolaimus sp. JU765</name>
    <dbReference type="NCBI Taxonomy" id="591449"/>
    <lineage>
        <taxon>Eukaryota</taxon>
        <taxon>Metazoa</taxon>
        <taxon>Ecdysozoa</taxon>
        <taxon>Nematoda</taxon>
        <taxon>Chromadorea</taxon>
        <taxon>Rhabditida</taxon>
        <taxon>Tylenchina</taxon>
        <taxon>Panagrolaimomorpha</taxon>
        <taxon>Panagrolaimoidea</taxon>
        <taxon>Panagrolaimidae</taxon>
        <taxon>Panagrolaimus</taxon>
    </lineage>
</organism>
<dbReference type="Proteomes" id="UP000887576">
    <property type="component" value="Unplaced"/>
</dbReference>
<evidence type="ECO:0000313" key="2">
    <source>
        <dbReference type="WBParaSite" id="JU765_v2.g7474.t1"/>
    </source>
</evidence>
<reference evidence="2" key="1">
    <citation type="submission" date="2022-11" db="UniProtKB">
        <authorList>
            <consortium name="WormBaseParasite"/>
        </authorList>
    </citation>
    <scope>IDENTIFICATION</scope>
</reference>
<accession>A0AC34RJD0</accession>
<name>A0AC34RJD0_9BILA</name>
<proteinExistence type="predicted"/>
<protein>
    <submittedName>
        <fullName evidence="2">BACK domain-containing protein</fullName>
    </submittedName>
</protein>